<evidence type="ECO:0000313" key="4">
    <source>
        <dbReference type="Proteomes" id="UP000308121"/>
    </source>
</evidence>
<feature type="region of interest" description="Disordered" evidence="1">
    <location>
        <begin position="29"/>
        <end position="83"/>
    </location>
</feature>
<feature type="compositionally biased region" description="Basic and acidic residues" evidence="1">
    <location>
        <begin position="42"/>
        <end position="54"/>
    </location>
</feature>
<sequence length="186" mass="17626">MRRWPVALAAGVLAAGLAGCSVEVVDADDAPASPRTTSAASGDRDADEAPDRPETPAGSPAAGTATRGSAADDTPGTTALPGRDALLPLTTSQVTCAGGDASVSRAGSAVEVTDDCGTLTVDGAAAVVVAGDVGHLVVSGAGAQVAVRSATSVTLAGSAVTVTWEDGTPAVSGDTPGSAYGAVAPG</sequence>
<feature type="compositionally biased region" description="Low complexity" evidence="1">
    <location>
        <begin position="55"/>
        <end position="74"/>
    </location>
</feature>
<feature type="compositionally biased region" description="Low complexity" evidence="1">
    <location>
        <begin position="30"/>
        <end position="41"/>
    </location>
</feature>
<dbReference type="InterPro" id="IPR021417">
    <property type="entry name" value="DUF3060"/>
</dbReference>
<keyword evidence="2" id="KW-0732">Signal</keyword>
<reference evidence="3 4" key="1">
    <citation type="submission" date="2019-05" db="EMBL/GenBank/DDBJ databases">
        <title>Genome sequence of Cellulomonas hominis strain CS1.</title>
        <authorList>
            <person name="Belmont J."/>
            <person name="Maclea K.S."/>
        </authorList>
    </citation>
    <scope>NUCLEOTIDE SEQUENCE [LARGE SCALE GENOMIC DNA]</scope>
    <source>
        <strain evidence="3 4">CS1</strain>
    </source>
</reference>
<name>A0A7Z8K2A9_9CELL</name>
<gene>
    <name evidence="3" type="ORF">FA014_02610</name>
</gene>
<dbReference type="EMBL" id="SZYE01000008">
    <property type="protein sequence ID" value="TKR27051.1"/>
    <property type="molecule type" value="Genomic_DNA"/>
</dbReference>
<dbReference type="PROSITE" id="PS51257">
    <property type="entry name" value="PROKAR_LIPOPROTEIN"/>
    <property type="match status" value="1"/>
</dbReference>
<feature type="chain" id="PRO_5039433203" evidence="2">
    <location>
        <begin position="21"/>
        <end position="186"/>
    </location>
</feature>
<dbReference type="AlphaFoldDB" id="A0A7Z8K2A9"/>
<feature type="signal peptide" evidence="2">
    <location>
        <begin position="1"/>
        <end position="20"/>
    </location>
</feature>
<evidence type="ECO:0000313" key="3">
    <source>
        <dbReference type="EMBL" id="TKR27051.1"/>
    </source>
</evidence>
<evidence type="ECO:0000256" key="1">
    <source>
        <dbReference type="SAM" id="MobiDB-lite"/>
    </source>
</evidence>
<protein>
    <submittedName>
        <fullName evidence="3">DUF3060 domain-containing protein</fullName>
    </submittedName>
</protein>
<dbReference type="Pfam" id="PF11259">
    <property type="entry name" value="DUF3060"/>
    <property type="match status" value="1"/>
</dbReference>
<dbReference type="Proteomes" id="UP000308121">
    <property type="component" value="Unassembled WGS sequence"/>
</dbReference>
<comment type="caution">
    <text evidence="3">The sequence shown here is derived from an EMBL/GenBank/DDBJ whole genome shotgun (WGS) entry which is preliminary data.</text>
</comment>
<evidence type="ECO:0000256" key="2">
    <source>
        <dbReference type="SAM" id="SignalP"/>
    </source>
</evidence>
<organism evidence="3 4">
    <name type="scientific">Cellulomonas hominis</name>
    <dbReference type="NCBI Taxonomy" id="156981"/>
    <lineage>
        <taxon>Bacteria</taxon>
        <taxon>Bacillati</taxon>
        <taxon>Actinomycetota</taxon>
        <taxon>Actinomycetes</taxon>
        <taxon>Micrococcales</taxon>
        <taxon>Cellulomonadaceae</taxon>
        <taxon>Cellulomonas</taxon>
    </lineage>
</organism>
<accession>A0A7Z8K2A9</accession>
<proteinExistence type="predicted"/>